<dbReference type="Gene3D" id="1.25.40.20">
    <property type="entry name" value="Ankyrin repeat-containing domain"/>
    <property type="match status" value="1"/>
</dbReference>
<dbReference type="InterPro" id="IPR015500">
    <property type="entry name" value="Peptidase_S8_subtilisin-rel"/>
</dbReference>
<reference evidence="2 3" key="1">
    <citation type="submission" date="2020-01" db="EMBL/GenBank/DDBJ databases">
        <title>Aspergillus terreus IFO 6365 whole genome shotgun sequence.</title>
        <authorList>
            <person name="Kanamasa S."/>
            <person name="Takahashi H."/>
        </authorList>
    </citation>
    <scope>NUCLEOTIDE SEQUENCE [LARGE SCALE GENOMIC DNA]</scope>
    <source>
        <strain evidence="2 3">IFO 6365</strain>
    </source>
</reference>
<dbReference type="VEuPathDB" id="FungiDB:ATEG_02636"/>
<proteinExistence type="predicted"/>
<feature type="region of interest" description="Disordered" evidence="1">
    <location>
        <begin position="698"/>
        <end position="732"/>
    </location>
</feature>
<dbReference type="InterPro" id="IPR000209">
    <property type="entry name" value="Peptidase_S8/S53_dom"/>
</dbReference>
<dbReference type="PRINTS" id="PR00723">
    <property type="entry name" value="SUBTILISIN"/>
</dbReference>
<feature type="compositionally biased region" description="Basic and acidic residues" evidence="1">
    <location>
        <begin position="602"/>
        <end position="628"/>
    </location>
</feature>
<name>A0A5M3YWJ2_ASPTE</name>
<dbReference type="OrthoDB" id="5386278at2759"/>
<dbReference type="InterPro" id="IPR036852">
    <property type="entry name" value="Peptidase_S8/S53_dom_sf"/>
</dbReference>
<dbReference type="SUPFAM" id="SSF52743">
    <property type="entry name" value="Subtilisin-like"/>
    <property type="match status" value="1"/>
</dbReference>
<dbReference type="EMBL" id="BLJY01000002">
    <property type="protein sequence ID" value="GFF13798.1"/>
    <property type="molecule type" value="Genomic_DNA"/>
</dbReference>
<keyword evidence="3" id="KW-1185">Reference proteome</keyword>
<dbReference type="CDD" id="cd07491">
    <property type="entry name" value="Peptidases_S8_7"/>
    <property type="match status" value="1"/>
</dbReference>
<feature type="compositionally biased region" description="Basic and acidic residues" evidence="1">
    <location>
        <begin position="40"/>
        <end position="53"/>
    </location>
</feature>
<dbReference type="InterPro" id="IPR036770">
    <property type="entry name" value="Ankyrin_rpt-contain_sf"/>
</dbReference>
<gene>
    <name evidence="2" type="ORF">ATEIFO6365_0002090900</name>
</gene>
<feature type="region of interest" description="Disordered" evidence="1">
    <location>
        <begin position="593"/>
        <end position="639"/>
    </location>
</feature>
<evidence type="ECO:0000256" key="1">
    <source>
        <dbReference type="SAM" id="MobiDB-lite"/>
    </source>
</evidence>
<dbReference type="Proteomes" id="UP000452235">
    <property type="component" value="Unassembled WGS sequence"/>
</dbReference>
<evidence type="ECO:0000313" key="2">
    <source>
        <dbReference type="EMBL" id="GFF13798.1"/>
    </source>
</evidence>
<feature type="region of interest" description="Disordered" evidence="1">
    <location>
        <begin position="661"/>
        <end position="681"/>
    </location>
</feature>
<comment type="caution">
    <text evidence="2">The sequence shown here is derived from an EMBL/GenBank/DDBJ whole genome shotgun (WGS) entry which is preliminary data.</text>
</comment>
<feature type="compositionally biased region" description="Low complexity" evidence="1">
    <location>
        <begin position="705"/>
        <end position="718"/>
    </location>
</feature>
<evidence type="ECO:0000313" key="3">
    <source>
        <dbReference type="Proteomes" id="UP000452235"/>
    </source>
</evidence>
<feature type="region of interest" description="Disordered" evidence="1">
    <location>
        <begin position="1"/>
        <end position="53"/>
    </location>
</feature>
<feature type="compositionally biased region" description="Polar residues" evidence="1">
    <location>
        <begin position="22"/>
        <end position="31"/>
    </location>
</feature>
<protein>
    <submittedName>
        <fullName evidence="2">Uncharacterized protein</fullName>
    </submittedName>
</protein>
<accession>A0A5M3YWJ2</accession>
<organism evidence="2 3">
    <name type="scientific">Aspergillus terreus</name>
    <dbReference type="NCBI Taxonomy" id="33178"/>
    <lineage>
        <taxon>Eukaryota</taxon>
        <taxon>Fungi</taxon>
        <taxon>Dikarya</taxon>
        <taxon>Ascomycota</taxon>
        <taxon>Pezizomycotina</taxon>
        <taxon>Eurotiomycetes</taxon>
        <taxon>Eurotiomycetidae</taxon>
        <taxon>Eurotiales</taxon>
        <taxon>Aspergillaceae</taxon>
        <taxon>Aspergillus</taxon>
        <taxon>Aspergillus subgen. Circumdati</taxon>
    </lineage>
</organism>
<dbReference type="GO" id="GO:0006508">
    <property type="term" value="P:proteolysis"/>
    <property type="evidence" value="ECO:0007669"/>
    <property type="project" value="InterPro"/>
</dbReference>
<dbReference type="GO" id="GO:0004252">
    <property type="term" value="F:serine-type endopeptidase activity"/>
    <property type="evidence" value="ECO:0007669"/>
    <property type="project" value="InterPro"/>
</dbReference>
<dbReference type="VEuPathDB" id="FungiDB:ATEG_02637"/>
<sequence length="1388" mass="155030">MNEYELWLSEGEEDEEEGQGLTDPSSFTMALTYQGPPGDKSSEFRTRNRPGELQRPHVSVFRGGMSRRKPAFTVSCNAKAMIHGELGGASSKKATLLVYELKFQSYRGARLREADISFEFKPQPGATGRVSVAKVRPDGVHKMEETEQTEVKDIHAGVNAGFMQMVGVDVGGGHSMEKVAKCHTVITGDRPQDDWGDYYEARFSLRENQSQEDGIPSKLTVCVLLERDDDQDFLCVPIVSVKPNFLTKVATLFSTRDPDDPVYFSVDEAPFDHLDGQGLKGKKGPDDFQSQLLPSFVIPPIPPYTMDFSTSAVELMDDFSRLNLEPDQDPIFDLSPETVPKRLWKDVLKLLVTGESDWESLDEEDKLSLAYYDDKNVSRPTLLHKLTEDPSHMGFEELSIGTRENILLFLLNQLRRHAEKPADPLLTVAISYHRADFIEFILTKQSDLLPSLLLSTDGEGKNCLHKAFQSVLLSDWGAHQKRASGHLTSTMSTITTLLEHANLTTTTAQDNTGNTPIHYAMDYRLCHISATYEYGGKAHGYDEIIRKLLSPLAKNKSVLKDVDVLFNRVGDSPYRYFFRLKDQIHERLKQIMKANAPGSSGKESKPNSKQSMKEDHHDLVKGPEKRPTGESVEQPSISMKKDFLQTTLSVKTYVRPVLAGSEHRLGSSTTPPDKTKDSEAGQAKLYPLARTPTGFADTIRRKVQPKTSPETTTSSGPTNQEASKSGRTVEPFQWPRLETEAAEKLLNYVQCFFIRNCTDRDAKDFLYGRVASDKNLFFDASHLRGKRVDDVVLLIEKLHQAGGFGDTLSYRRNVANEKRQLTKGSVDSASKGRDTLVKVFDKLVEVHVRKVLRLHVEDNVDERAHTDAAIERAIRGYDQYSSAGTRAALEIEEWDWCKPDINTDVIKHAAPSVQHIHLHWSGNQAVLYGWASSEHGIPLIWRNPRSLLSNVTLHAYQGLESMERREVMADQFATLVEKRTDKKVKVSTNPVLRSIIVKERPDGEQDPLYGEQFEKPRSDAWIGAMERFRKALLGMHKSGLFGQPSSQPSRVKVALIDDGIDLHEVNHYNNTTSYTGISYCPSNGRGEDAWWKSTGGHGTIMANMISRINPWVDLEVIKIRSSPSYIHGNGARSIDPRSAADAIDAAIKRKADIISMSWTITDLGYRRTSIYSESPDVEGTKKPAGQIEMDLLRAAIERATKNPMERLLICSAADDLRLSGKNTLPYSAASKRILRIGSAGHFADRDPSSGSGNSITFYFPGNQVAEEQRAHSTNPVVYHTGSSVSTALAAGLASLIMYCAHCVHACGAGDEYQSFALRLRDFSCMKDAFSAINRHSKWDDDQKIVPVWGLFGEKADEILADGKTDREKIIVLKNLVKYLCHKLIPETS</sequence>
<dbReference type="Pfam" id="PF00082">
    <property type="entry name" value="Peptidase_S8"/>
    <property type="match status" value="1"/>
</dbReference>
<dbReference type="Gene3D" id="3.40.50.200">
    <property type="entry name" value="Peptidase S8/S53 domain"/>
    <property type="match status" value="1"/>
</dbReference>